<dbReference type="GO" id="GO:0046872">
    <property type="term" value="F:metal ion binding"/>
    <property type="evidence" value="ECO:0007669"/>
    <property type="project" value="UniProtKB-KW"/>
</dbReference>
<keyword evidence="8" id="KW-0472">Membrane</keyword>
<keyword evidence="8" id="KW-0997">Cell inner membrane</keyword>
<dbReference type="PROSITE" id="PS00198">
    <property type="entry name" value="4FE4S_FER_1"/>
    <property type="match status" value="2"/>
</dbReference>
<dbReference type="InterPro" id="IPR037225">
    <property type="entry name" value="Nuo51_FMN-bd_sf"/>
</dbReference>
<comment type="function">
    <text evidence="8">Part of a membrane-bound complex that couples electron transfer with translocation of ions across the membrane.</text>
</comment>
<keyword evidence="3 8" id="KW-0479">Metal-binding</keyword>
<sequence length="550" mass="58911">MKLFSFKGGVKPNPNKSVSTALPIAQAPLVGRYIVPLHQSVGGTPRPIVNVGDYVLKGQRIGEADGWVSAAVHAPTSGTVVEIGPHIIPHPSGLPTDCVVIEADGRDTWIERTPFDVDHASPDAIREYLRDMGIVGMGGAVFPSHVKLAVPKGKHIEQLIINGAECEPFISCDDRLMREQAEEVILGSALFGQLVHAGQVLIGVEDNKPEAIAALKAAQEKLDAPVAVITVPTIYPTGGAKELIRVLTGKEVPGSKRATDFGVQVFNVATVQSAWRAITYGEPLISRIVTISGAVGESRNWSVPIGMPIADLVALAQPKPESDGVIMGGPMMGFKVSTNAAPVIKSTNSLIVNAPGLFPPKPQELPCIRCGACATACPQELQPFELYWWSRANKFEPLEKYKLFDCIECGCCDYVCPSHIPLVNYFRFSKSEIQAAQREKQLADAARDRFEFREARAEREKREKAERLAKANAARQAAEAAAAASTPTPAKPEEGVPDLSSHPNQASTPIAVDNHPVLDASAKQAAIAAAVERARLKREQHADKAGSTAP</sequence>
<feature type="compositionally biased region" description="Basic and acidic residues" evidence="9">
    <location>
        <begin position="457"/>
        <end position="469"/>
    </location>
</feature>
<feature type="binding site" evidence="8">
    <location>
        <position position="406"/>
    </location>
    <ligand>
        <name>[4Fe-4S] cluster</name>
        <dbReference type="ChEBI" id="CHEBI:49883"/>
        <label>2</label>
    </ligand>
</feature>
<feature type="region of interest" description="Disordered" evidence="9">
    <location>
        <begin position="457"/>
        <end position="517"/>
    </location>
</feature>
<gene>
    <name evidence="8" type="primary">rnfC</name>
    <name evidence="10" type="ORF">ICHIAU1_15720</name>
</gene>
<keyword evidence="6 8" id="KW-0408">Iron</keyword>
<evidence type="ECO:0000256" key="5">
    <source>
        <dbReference type="ARBA" id="ARBA00022982"/>
    </source>
</evidence>
<dbReference type="Gene3D" id="3.30.70.20">
    <property type="match status" value="1"/>
</dbReference>
<dbReference type="EC" id="7.-.-.-" evidence="8"/>
<organism evidence="10 11">
    <name type="scientific">Fluviibacter phosphoraccumulans</name>
    <dbReference type="NCBI Taxonomy" id="1751046"/>
    <lineage>
        <taxon>Bacteria</taxon>
        <taxon>Pseudomonadati</taxon>
        <taxon>Pseudomonadota</taxon>
        <taxon>Betaproteobacteria</taxon>
        <taxon>Rhodocyclales</taxon>
        <taxon>Fluviibacteraceae</taxon>
        <taxon>Fluviibacter</taxon>
    </lineage>
</organism>
<dbReference type="GO" id="GO:0005886">
    <property type="term" value="C:plasma membrane"/>
    <property type="evidence" value="ECO:0007669"/>
    <property type="project" value="UniProtKB-SubCell"/>
</dbReference>
<dbReference type="Pfam" id="PF13375">
    <property type="entry name" value="RnfC_N"/>
    <property type="match status" value="1"/>
</dbReference>
<keyword evidence="1 8" id="KW-0813">Transport</keyword>
<dbReference type="PANTHER" id="PTHR43034">
    <property type="entry name" value="ION-TRANSLOCATING OXIDOREDUCTASE COMPLEX SUBUNIT C"/>
    <property type="match status" value="1"/>
</dbReference>
<evidence type="ECO:0000256" key="3">
    <source>
        <dbReference type="ARBA" id="ARBA00022723"/>
    </source>
</evidence>
<feature type="binding site" evidence="8">
    <location>
        <position position="367"/>
    </location>
    <ligand>
        <name>[4Fe-4S] cluster</name>
        <dbReference type="ChEBI" id="CHEBI:49883"/>
        <label>1</label>
    </ligand>
</feature>
<dbReference type="Pfam" id="PF12838">
    <property type="entry name" value="Fer4_7"/>
    <property type="match status" value="1"/>
</dbReference>
<dbReference type="SUPFAM" id="SSF46548">
    <property type="entry name" value="alpha-helical ferredoxin"/>
    <property type="match status" value="1"/>
</dbReference>
<dbReference type="HAMAP" id="MF_00461">
    <property type="entry name" value="RsxC_RnfC"/>
    <property type="match status" value="1"/>
</dbReference>
<keyword evidence="4 8" id="KW-0677">Repeat</keyword>
<dbReference type="Proteomes" id="UP000463961">
    <property type="component" value="Chromosome"/>
</dbReference>
<keyword evidence="5 8" id="KW-0249">Electron transport</keyword>
<comment type="similarity">
    <text evidence="8">Belongs to the 4Fe4S bacterial-type ferredoxin family. RnfC subfamily.</text>
</comment>
<feature type="compositionally biased region" description="Low complexity" evidence="9">
    <location>
        <begin position="470"/>
        <end position="484"/>
    </location>
</feature>
<dbReference type="RefSeq" id="WP_162071276.1">
    <property type="nucleotide sequence ID" value="NZ_AP019011.1"/>
</dbReference>
<accession>A0A679I5J9</accession>
<evidence type="ECO:0000256" key="4">
    <source>
        <dbReference type="ARBA" id="ARBA00022737"/>
    </source>
</evidence>
<evidence type="ECO:0000313" key="11">
    <source>
        <dbReference type="Proteomes" id="UP000463961"/>
    </source>
</evidence>
<dbReference type="InterPro" id="IPR017896">
    <property type="entry name" value="4Fe4S_Fe-S-bd"/>
</dbReference>
<dbReference type="NCBIfam" id="TIGR01945">
    <property type="entry name" value="rnfC"/>
    <property type="match status" value="1"/>
</dbReference>
<dbReference type="Pfam" id="PF01512">
    <property type="entry name" value="Complex1_51K"/>
    <property type="match status" value="1"/>
</dbReference>
<reference evidence="11" key="1">
    <citation type="submission" date="2020-01" db="EMBL/GenBank/DDBJ databases">
        <title>Phosphoaccumulans saitamaens gen. nov., sp. nov., a polyphosphate accumulating bacterium isolated from surface river water.</title>
        <authorList>
            <person name="Watanabe K."/>
            <person name="Suda W."/>
        </authorList>
    </citation>
    <scope>NUCLEOTIDE SEQUENCE [LARGE SCALE GENOMIC DNA]</scope>
    <source>
        <strain evidence="11">ICHIAU1</strain>
    </source>
</reference>
<dbReference type="NCBIfam" id="NF003454">
    <property type="entry name" value="PRK05035.1"/>
    <property type="match status" value="1"/>
</dbReference>
<dbReference type="EMBL" id="AP022345">
    <property type="protein sequence ID" value="BBU69289.1"/>
    <property type="molecule type" value="Genomic_DNA"/>
</dbReference>
<evidence type="ECO:0000256" key="2">
    <source>
        <dbReference type="ARBA" id="ARBA00022485"/>
    </source>
</evidence>
<feature type="binding site" evidence="8">
    <location>
        <position position="409"/>
    </location>
    <ligand>
        <name>[4Fe-4S] cluster</name>
        <dbReference type="ChEBI" id="CHEBI:49883"/>
        <label>2</label>
    </ligand>
</feature>
<evidence type="ECO:0000256" key="1">
    <source>
        <dbReference type="ARBA" id="ARBA00022448"/>
    </source>
</evidence>
<dbReference type="InterPro" id="IPR010208">
    <property type="entry name" value="Ion_transpt_RnfC/RsxC"/>
</dbReference>
<dbReference type="GO" id="GO:0022900">
    <property type="term" value="P:electron transport chain"/>
    <property type="evidence" value="ECO:0007669"/>
    <property type="project" value="UniProtKB-UniRule"/>
</dbReference>
<comment type="cofactor">
    <cofactor evidence="8">
        <name>[4Fe-4S] cluster</name>
        <dbReference type="ChEBI" id="CHEBI:49883"/>
    </cofactor>
    <text evidence="8">Binds 2 [4Fe-4S] clusters per subunit.</text>
</comment>
<proteinExistence type="inferred from homology"/>
<keyword evidence="8" id="KW-1003">Cell membrane</keyword>
<keyword evidence="11" id="KW-1185">Reference proteome</keyword>
<comment type="subcellular location">
    <subcellularLocation>
        <location evidence="8">Cell inner membrane</location>
        <topology evidence="8">Peripheral membrane protein</topology>
    </subcellularLocation>
</comment>
<evidence type="ECO:0000256" key="9">
    <source>
        <dbReference type="SAM" id="MobiDB-lite"/>
    </source>
</evidence>
<keyword evidence="8" id="KW-1278">Translocase</keyword>
<feature type="binding site" evidence="8">
    <location>
        <position position="373"/>
    </location>
    <ligand>
        <name>[4Fe-4S] cluster</name>
        <dbReference type="ChEBI" id="CHEBI:49883"/>
        <label>1</label>
    </ligand>
</feature>
<dbReference type="AlphaFoldDB" id="A0A679I5J9"/>
<feature type="binding site" evidence="8">
    <location>
        <position position="370"/>
    </location>
    <ligand>
        <name>[4Fe-4S] cluster</name>
        <dbReference type="ChEBI" id="CHEBI:49883"/>
        <label>1</label>
    </ligand>
</feature>
<evidence type="ECO:0000256" key="7">
    <source>
        <dbReference type="ARBA" id="ARBA00023014"/>
    </source>
</evidence>
<dbReference type="InterPro" id="IPR017900">
    <property type="entry name" value="4Fe4S_Fe_S_CS"/>
</dbReference>
<dbReference type="GO" id="GO:0009055">
    <property type="term" value="F:electron transfer activity"/>
    <property type="evidence" value="ECO:0007669"/>
    <property type="project" value="InterPro"/>
</dbReference>
<dbReference type="PANTHER" id="PTHR43034:SF2">
    <property type="entry name" value="ION-TRANSLOCATING OXIDOREDUCTASE COMPLEX SUBUNIT C"/>
    <property type="match status" value="1"/>
</dbReference>
<dbReference type="PROSITE" id="PS51379">
    <property type="entry name" value="4FE4S_FER_2"/>
    <property type="match status" value="2"/>
</dbReference>
<evidence type="ECO:0000256" key="8">
    <source>
        <dbReference type="HAMAP-Rule" id="MF_00461"/>
    </source>
</evidence>
<dbReference type="Gene3D" id="3.40.50.11540">
    <property type="entry name" value="NADH-ubiquinone oxidoreductase 51kDa subunit"/>
    <property type="match status" value="1"/>
</dbReference>
<protein>
    <recommendedName>
        <fullName evidence="8">Ion-translocating oxidoreductase complex subunit C</fullName>
        <ecNumber evidence="8">7.-.-.-</ecNumber>
    </recommendedName>
    <alternativeName>
        <fullName evidence="8">Rnf electron transport complex subunit C</fullName>
    </alternativeName>
</protein>
<keyword evidence="7 8" id="KW-0411">Iron-sulfur</keyword>
<comment type="subunit">
    <text evidence="8">The complex is composed of six subunits: RnfA, RnfB, RnfC, RnfD, RnfE and RnfG.</text>
</comment>
<feature type="binding site" evidence="8">
    <location>
        <position position="412"/>
    </location>
    <ligand>
        <name>[4Fe-4S] cluster</name>
        <dbReference type="ChEBI" id="CHEBI:49883"/>
        <label>2</label>
    </ligand>
</feature>
<dbReference type="SUPFAM" id="SSF142019">
    <property type="entry name" value="Nqo1 FMN-binding domain-like"/>
    <property type="match status" value="1"/>
</dbReference>
<evidence type="ECO:0000256" key="6">
    <source>
        <dbReference type="ARBA" id="ARBA00023004"/>
    </source>
</evidence>
<dbReference type="OrthoDB" id="9767754at2"/>
<feature type="binding site" evidence="8">
    <location>
        <position position="416"/>
    </location>
    <ligand>
        <name>[4Fe-4S] cluster</name>
        <dbReference type="ChEBI" id="CHEBI:49883"/>
        <label>1</label>
    </ligand>
</feature>
<name>A0A679I5J9_9RHOO</name>
<dbReference type="InterPro" id="IPR011538">
    <property type="entry name" value="Nuo51_FMN-bd"/>
</dbReference>
<feature type="binding site" evidence="8">
    <location>
        <position position="377"/>
    </location>
    <ligand>
        <name>[4Fe-4S] cluster</name>
        <dbReference type="ChEBI" id="CHEBI:49883"/>
        <label>2</label>
    </ligand>
</feature>
<keyword evidence="2 8" id="KW-0004">4Fe-4S</keyword>
<dbReference type="InterPro" id="IPR026902">
    <property type="entry name" value="RnfC_N"/>
</dbReference>
<evidence type="ECO:0000313" key="10">
    <source>
        <dbReference type="EMBL" id="BBU69289.1"/>
    </source>
</evidence>
<dbReference type="GO" id="GO:0051539">
    <property type="term" value="F:4 iron, 4 sulfur cluster binding"/>
    <property type="evidence" value="ECO:0007669"/>
    <property type="project" value="UniProtKB-KW"/>
</dbReference>